<feature type="domain" description="Replication initiator A N-terminal" evidence="2">
    <location>
        <begin position="15"/>
        <end position="89"/>
    </location>
</feature>
<dbReference type="Pfam" id="PF06970">
    <property type="entry name" value="RepA_N"/>
    <property type="match status" value="1"/>
</dbReference>
<feature type="compositionally biased region" description="Low complexity" evidence="1">
    <location>
        <begin position="146"/>
        <end position="158"/>
    </location>
</feature>
<name>A0ABZ3EWU7_9FIRM</name>
<feature type="compositionally biased region" description="Polar residues" evidence="1">
    <location>
        <begin position="127"/>
        <end position="145"/>
    </location>
</feature>
<dbReference type="RefSeq" id="WP_342758295.1">
    <property type="nucleotide sequence ID" value="NZ_CP146256.1"/>
</dbReference>
<evidence type="ECO:0000259" key="2">
    <source>
        <dbReference type="Pfam" id="PF06970"/>
    </source>
</evidence>
<dbReference type="Proteomes" id="UP001451571">
    <property type="component" value="Chromosome"/>
</dbReference>
<dbReference type="EMBL" id="CP146256">
    <property type="protein sequence ID" value="XAH74711.1"/>
    <property type="molecule type" value="Genomic_DNA"/>
</dbReference>
<dbReference type="Pfam" id="PF19481">
    <property type="entry name" value="DUF6017"/>
    <property type="match status" value="1"/>
</dbReference>
<sequence>MTFDYFYKEQSEQYAFYRIPKALIVDEEFADLSTDAKLLYGLLLDRVSLSSSSGWLDECGRVYIIYTIKSIQRDMCCGVKKAVKLLKELEGAGLIEKVIQGQGKPALIYVKNFSGVLLKGQDKSCQKDNSGISQRTTLEVSKGQPNKTESNNTEYSNTNPILSVVDKDADKEERDSYFQYFYDRIDMDILLERYPYDKEVLEAIFNLVLDVVCSKRKTIRIAGDDKPVAVVKAQFMKIHSGHVEYVMDCLKNCSSKVRNIKQYILATLYNAPLTMQSYYQAWVNNDMATGKFYGGTDERD</sequence>
<accession>A0ABZ3EWU7</accession>
<evidence type="ECO:0000256" key="1">
    <source>
        <dbReference type="SAM" id="MobiDB-lite"/>
    </source>
</evidence>
<organism evidence="4 5">
    <name type="scientific">Kineothrix sedimenti</name>
    <dbReference type="NCBI Taxonomy" id="3123317"/>
    <lineage>
        <taxon>Bacteria</taxon>
        <taxon>Bacillati</taxon>
        <taxon>Bacillota</taxon>
        <taxon>Clostridia</taxon>
        <taxon>Lachnospirales</taxon>
        <taxon>Lachnospiraceae</taxon>
        <taxon>Kineothrix</taxon>
    </lineage>
</organism>
<evidence type="ECO:0000259" key="3">
    <source>
        <dbReference type="Pfam" id="PF19481"/>
    </source>
</evidence>
<feature type="region of interest" description="Disordered" evidence="1">
    <location>
        <begin position="125"/>
        <end position="158"/>
    </location>
</feature>
<dbReference type="InterPro" id="IPR046059">
    <property type="entry name" value="DUF6017"/>
</dbReference>
<evidence type="ECO:0000313" key="5">
    <source>
        <dbReference type="Proteomes" id="UP001451571"/>
    </source>
</evidence>
<proteinExistence type="predicted"/>
<gene>
    <name evidence="4" type="ORF">V6984_02800</name>
</gene>
<reference evidence="4 5" key="1">
    <citation type="submission" date="2024-02" db="EMBL/GenBank/DDBJ databases">
        <title>Bacterial strain from lacustrine sediment.</title>
        <authorList>
            <person name="Petit C."/>
            <person name="Fadhlaoui K."/>
        </authorList>
    </citation>
    <scope>NUCLEOTIDE SEQUENCE [LARGE SCALE GENOMIC DNA]</scope>
    <source>
        <strain evidence="4 5">IPX-CK</strain>
    </source>
</reference>
<feature type="domain" description="DUF6017" evidence="3">
    <location>
        <begin position="171"/>
        <end position="290"/>
    </location>
</feature>
<protein>
    <submittedName>
        <fullName evidence="4">DUF6017 domain-containing protein</fullName>
    </submittedName>
</protein>
<keyword evidence="5" id="KW-1185">Reference proteome</keyword>
<evidence type="ECO:0000313" key="4">
    <source>
        <dbReference type="EMBL" id="XAH74711.1"/>
    </source>
</evidence>
<dbReference type="InterPro" id="IPR010724">
    <property type="entry name" value="RepA_N"/>
</dbReference>